<gene>
    <name evidence="2" type="ORF">ERS007720_01653</name>
</gene>
<evidence type="ECO:0000256" key="1">
    <source>
        <dbReference type="SAM" id="MobiDB-lite"/>
    </source>
</evidence>
<dbReference type="AlphaFoldDB" id="A0A655IRL7"/>
<dbReference type="Proteomes" id="UP000044938">
    <property type="component" value="Unassembled WGS sequence"/>
</dbReference>
<feature type="region of interest" description="Disordered" evidence="1">
    <location>
        <begin position="1"/>
        <end position="25"/>
    </location>
</feature>
<reference evidence="2 3" key="1">
    <citation type="submission" date="2015-03" db="EMBL/GenBank/DDBJ databases">
        <authorList>
            <consortium name="Pathogen Informatics"/>
        </authorList>
    </citation>
    <scope>NUCLEOTIDE SEQUENCE [LARGE SCALE GENOMIC DNA]</scope>
    <source>
        <strain evidence="2 3">M09401471</strain>
    </source>
</reference>
<name>A0A655IRL7_MYCTX</name>
<proteinExistence type="predicted"/>
<accession>A0A655IRL7</accession>
<protein>
    <submittedName>
        <fullName evidence="2">Uncharacterized protein</fullName>
    </submittedName>
</protein>
<organism evidence="2 3">
    <name type="scientific">Mycobacterium tuberculosis</name>
    <dbReference type="NCBI Taxonomy" id="1773"/>
    <lineage>
        <taxon>Bacteria</taxon>
        <taxon>Bacillati</taxon>
        <taxon>Actinomycetota</taxon>
        <taxon>Actinomycetes</taxon>
        <taxon>Mycobacteriales</taxon>
        <taxon>Mycobacteriaceae</taxon>
        <taxon>Mycobacterium</taxon>
        <taxon>Mycobacterium tuberculosis complex</taxon>
    </lineage>
</organism>
<evidence type="ECO:0000313" key="3">
    <source>
        <dbReference type="Proteomes" id="UP000044938"/>
    </source>
</evidence>
<dbReference type="EMBL" id="CSAJ01000174">
    <property type="protein sequence ID" value="COW09034.1"/>
    <property type="molecule type" value="Genomic_DNA"/>
</dbReference>
<evidence type="ECO:0000313" key="2">
    <source>
        <dbReference type="EMBL" id="COW09034.1"/>
    </source>
</evidence>
<sequence length="75" mass="8306">MGQTDRGDAHSGPIHQDPNLGQVRRHERLCLPGVADEHGSSVCPRSWRILDESSERGFVTGGERDGCLQHSVCRR</sequence>